<dbReference type="Proteomes" id="UP000199421">
    <property type="component" value="Unassembled WGS sequence"/>
</dbReference>
<gene>
    <name evidence="1" type="ORF">SAMN05661044_01381</name>
</gene>
<evidence type="ECO:0000313" key="1">
    <source>
        <dbReference type="EMBL" id="SEK87138.1"/>
    </source>
</evidence>
<protein>
    <recommendedName>
        <fullName evidence="3">Apea-like HEPN domain-containing protein</fullName>
    </recommendedName>
</protein>
<evidence type="ECO:0008006" key="3">
    <source>
        <dbReference type="Google" id="ProtNLM"/>
    </source>
</evidence>
<dbReference type="AlphaFoldDB" id="A0A1H7KK23"/>
<sequence length="597" mass="69597">MQILYHKSPGLTIIQKFFIERSIELLYRSTIDSYRVRVKNPKTILNELRETIFAYERGQIKHFIAIASTERGKYALKDEALDLLESQPNYLRYQTFSNEYFISVLKTLDEKNYKRVRDCLGVLLKENKDYLSYVLTGLMHLLNESPETDLQLTDLLKKIDTTLSILYTELLEIGFSKGFLYRFIYGVFVNSSDDINFDAAFTTFTERLTLDTISYTIIFRIDTTNKIKESFQTIDDISNVCSELEDLNHLEGNKEFDNFVAPRLNRCYVKCRVSATDYLSALKKAKASLAENLDVLNLGFGDEHLHIHSRVLVVDESNPTGARFQESKNFLDGKYRVAQDHYQNFIDKLPTIVTQGNINRETKEKIKSAIRYLRLGNESTEVEHKSINYWIGLEYLFSNYESVNTINRIKDYFVACHSLSYVKRNAFDFHKTISKLEPSELDLLNHYNNNPIVCLQNPEFYTEVASAFCETHPLISFRAQLLRSTLCSSSNQNEIKKYVERHQKNLIIHLTRIYRLRNEIVHDAATNTNNESIASNLRYYLTFILNGVIHYLSRTDNENASIEDYFTMNEIYLGNISYGKWNLENLLKVDTPIDFIH</sequence>
<dbReference type="EMBL" id="FOAF01000001">
    <property type="protein sequence ID" value="SEK87138.1"/>
    <property type="molecule type" value="Genomic_DNA"/>
</dbReference>
<dbReference type="OrthoDB" id="6626310at2"/>
<accession>A0A1H7KK23</accession>
<dbReference type="RefSeq" id="WP_093320779.1">
    <property type="nucleotide sequence ID" value="NZ_FOAF01000001.1"/>
</dbReference>
<proteinExistence type="predicted"/>
<evidence type="ECO:0000313" key="2">
    <source>
        <dbReference type="Proteomes" id="UP000199421"/>
    </source>
</evidence>
<organism evidence="1 2">
    <name type="scientific">Olivibacter domesticus</name>
    <name type="common">Pseudosphingobacterium domesticum</name>
    <dbReference type="NCBI Taxonomy" id="407022"/>
    <lineage>
        <taxon>Bacteria</taxon>
        <taxon>Pseudomonadati</taxon>
        <taxon>Bacteroidota</taxon>
        <taxon>Sphingobacteriia</taxon>
        <taxon>Sphingobacteriales</taxon>
        <taxon>Sphingobacteriaceae</taxon>
        <taxon>Olivibacter</taxon>
    </lineage>
</organism>
<keyword evidence="2" id="KW-1185">Reference proteome</keyword>
<reference evidence="2" key="1">
    <citation type="submission" date="2016-10" db="EMBL/GenBank/DDBJ databases">
        <authorList>
            <person name="Varghese N."/>
            <person name="Submissions S."/>
        </authorList>
    </citation>
    <scope>NUCLEOTIDE SEQUENCE [LARGE SCALE GENOMIC DNA]</scope>
    <source>
        <strain evidence="2">DSM 18733</strain>
    </source>
</reference>
<name>A0A1H7KK23_OLID1</name>